<accession>A0ABD0JVD7</accession>
<feature type="transmembrane region" description="Helical" evidence="7">
    <location>
        <begin position="27"/>
        <end position="47"/>
    </location>
</feature>
<dbReference type="Gene3D" id="2.60.40.10">
    <property type="entry name" value="Immunoglobulins"/>
    <property type="match status" value="1"/>
</dbReference>
<keyword evidence="5" id="KW-0393">Immunoglobulin domain</keyword>
<comment type="subcellular location">
    <subcellularLocation>
        <location evidence="1">Membrane</location>
        <topology evidence="1">Single-pass type I membrane protein</topology>
    </subcellularLocation>
</comment>
<feature type="compositionally biased region" description="Basic and acidic residues" evidence="6">
    <location>
        <begin position="418"/>
        <end position="427"/>
    </location>
</feature>
<keyword evidence="10" id="KW-1185">Reference proteome</keyword>
<evidence type="ECO:0000256" key="2">
    <source>
        <dbReference type="ARBA" id="ARBA00023136"/>
    </source>
</evidence>
<dbReference type="GO" id="GO:0016020">
    <property type="term" value="C:membrane"/>
    <property type="evidence" value="ECO:0007669"/>
    <property type="project" value="UniProtKB-SubCell"/>
</dbReference>
<feature type="region of interest" description="Disordered" evidence="6">
    <location>
        <begin position="369"/>
        <end position="449"/>
    </location>
</feature>
<sequence>MGQISENIVCEDTGSKLSWVFEMGTKVIAAFSFAWIFLLASCTGVTLRPVVTCPAFVDEGDTLACTCGPPKDEISAEITWPGHSSGPSLKVGNVSREDNGTQFKCRMVWSGQETEQVYTLQVASNEANPEPIYRWMGVICDNGNNERTCNYKPKPLWDDGKVVTCRALNPSTRAVKSAIANFTLNMSYPPSRPPTIEGYTLGQYLRSGDNLTCTVTGGKPLVSKVDFSYKTAIFSFTVNDIPSSATVDAHRQVVFKCTALGRPAPNLTLLKPDSEEVLDSSIGSQEIVYAEPSISCKDAGMYACLADNGFLDSDSKTIKLRVECGLDADTRLTFIIAGGASGGLLLVIIAGIVIWHRRYRKYERPLRRRDEEEEENPYTSLARQRPPSLPPRRQQPENLELYEVTQCDNDDSDENPYDEIHARARAEKRPKKRRGICPGQKKRKKKQTS</sequence>
<organism evidence="9 10">
    <name type="scientific">Batillaria attramentaria</name>
    <dbReference type="NCBI Taxonomy" id="370345"/>
    <lineage>
        <taxon>Eukaryota</taxon>
        <taxon>Metazoa</taxon>
        <taxon>Spiralia</taxon>
        <taxon>Lophotrochozoa</taxon>
        <taxon>Mollusca</taxon>
        <taxon>Gastropoda</taxon>
        <taxon>Caenogastropoda</taxon>
        <taxon>Sorbeoconcha</taxon>
        <taxon>Cerithioidea</taxon>
        <taxon>Batillariidae</taxon>
        <taxon>Batillaria</taxon>
    </lineage>
</organism>
<dbReference type="InterPro" id="IPR007110">
    <property type="entry name" value="Ig-like_dom"/>
</dbReference>
<feature type="compositionally biased region" description="Basic residues" evidence="6">
    <location>
        <begin position="428"/>
        <end position="449"/>
    </location>
</feature>
<dbReference type="PROSITE" id="PS50835">
    <property type="entry name" value="IG_LIKE"/>
    <property type="match status" value="1"/>
</dbReference>
<dbReference type="InterPro" id="IPR013783">
    <property type="entry name" value="Ig-like_fold"/>
</dbReference>
<feature type="domain" description="Ig-like" evidence="8">
    <location>
        <begin position="220"/>
        <end position="323"/>
    </location>
</feature>
<dbReference type="SUPFAM" id="SSF48726">
    <property type="entry name" value="Immunoglobulin"/>
    <property type="match status" value="1"/>
</dbReference>
<keyword evidence="7" id="KW-0812">Transmembrane</keyword>
<gene>
    <name evidence="9" type="ORF">BaRGS_00029699</name>
</gene>
<evidence type="ECO:0000256" key="7">
    <source>
        <dbReference type="SAM" id="Phobius"/>
    </source>
</evidence>
<dbReference type="PANTHER" id="PTHR11640:SF31">
    <property type="entry name" value="IRREGULAR CHIASM C-ROUGHEST PROTEIN-RELATED"/>
    <property type="match status" value="1"/>
</dbReference>
<feature type="transmembrane region" description="Helical" evidence="7">
    <location>
        <begin position="332"/>
        <end position="355"/>
    </location>
</feature>
<dbReference type="CDD" id="cd12087">
    <property type="entry name" value="TM_EGFR-like"/>
    <property type="match status" value="1"/>
</dbReference>
<feature type="non-terminal residue" evidence="9">
    <location>
        <position position="449"/>
    </location>
</feature>
<dbReference type="AlphaFoldDB" id="A0ABD0JVD7"/>
<evidence type="ECO:0000313" key="9">
    <source>
        <dbReference type="EMBL" id="KAK7479029.1"/>
    </source>
</evidence>
<evidence type="ECO:0000256" key="5">
    <source>
        <dbReference type="ARBA" id="ARBA00023319"/>
    </source>
</evidence>
<keyword evidence="3" id="KW-1015">Disulfide bond</keyword>
<keyword evidence="4" id="KW-0325">Glycoprotein</keyword>
<name>A0ABD0JVD7_9CAEN</name>
<proteinExistence type="predicted"/>
<dbReference type="InterPro" id="IPR051275">
    <property type="entry name" value="Cell_adhesion_signaling"/>
</dbReference>
<reference evidence="9 10" key="1">
    <citation type="journal article" date="2023" name="Sci. Data">
        <title>Genome assembly of the Korean intertidal mud-creeper Batillaria attramentaria.</title>
        <authorList>
            <person name="Patra A.K."/>
            <person name="Ho P.T."/>
            <person name="Jun S."/>
            <person name="Lee S.J."/>
            <person name="Kim Y."/>
            <person name="Won Y.J."/>
        </authorList>
    </citation>
    <scope>NUCLEOTIDE SEQUENCE [LARGE SCALE GENOMIC DNA]</scope>
    <source>
        <strain evidence="9">Wonlab-2016</strain>
    </source>
</reference>
<protein>
    <recommendedName>
        <fullName evidence="8">Ig-like domain-containing protein</fullName>
    </recommendedName>
</protein>
<keyword evidence="2 7" id="KW-0472">Membrane</keyword>
<dbReference type="PANTHER" id="PTHR11640">
    <property type="entry name" value="NEPHRIN"/>
    <property type="match status" value="1"/>
</dbReference>
<dbReference type="InterPro" id="IPR036179">
    <property type="entry name" value="Ig-like_dom_sf"/>
</dbReference>
<evidence type="ECO:0000259" key="8">
    <source>
        <dbReference type="PROSITE" id="PS50835"/>
    </source>
</evidence>
<feature type="compositionally biased region" description="Acidic residues" evidence="6">
    <location>
        <begin position="408"/>
        <end position="417"/>
    </location>
</feature>
<dbReference type="EMBL" id="JACVVK020000312">
    <property type="protein sequence ID" value="KAK7479029.1"/>
    <property type="molecule type" value="Genomic_DNA"/>
</dbReference>
<comment type="caution">
    <text evidence="9">The sequence shown here is derived from an EMBL/GenBank/DDBJ whole genome shotgun (WGS) entry which is preliminary data.</text>
</comment>
<dbReference type="Proteomes" id="UP001519460">
    <property type="component" value="Unassembled WGS sequence"/>
</dbReference>
<evidence type="ECO:0000256" key="6">
    <source>
        <dbReference type="SAM" id="MobiDB-lite"/>
    </source>
</evidence>
<evidence type="ECO:0000256" key="1">
    <source>
        <dbReference type="ARBA" id="ARBA00004479"/>
    </source>
</evidence>
<evidence type="ECO:0000256" key="3">
    <source>
        <dbReference type="ARBA" id="ARBA00023157"/>
    </source>
</evidence>
<evidence type="ECO:0000313" key="10">
    <source>
        <dbReference type="Proteomes" id="UP001519460"/>
    </source>
</evidence>
<keyword evidence="7" id="KW-1133">Transmembrane helix</keyword>
<evidence type="ECO:0000256" key="4">
    <source>
        <dbReference type="ARBA" id="ARBA00023180"/>
    </source>
</evidence>